<organism evidence="5 6">
    <name type="scientific">Rhynocoris fuscipes</name>
    <dbReference type="NCBI Taxonomy" id="488301"/>
    <lineage>
        <taxon>Eukaryota</taxon>
        <taxon>Metazoa</taxon>
        <taxon>Ecdysozoa</taxon>
        <taxon>Arthropoda</taxon>
        <taxon>Hexapoda</taxon>
        <taxon>Insecta</taxon>
        <taxon>Pterygota</taxon>
        <taxon>Neoptera</taxon>
        <taxon>Paraneoptera</taxon>
        <taxon>Hemiptera</taxon>
        <taxon>Heteroptera</taxon>
        <taxon>Panheteroptera</taxon>
        <taxon>Cimicomorpha</taxon>
        <taxon>Reduviidae</taxon>
        <taxon>Harpactorinae</taxon>
        <taxon>Harpactorini</taxon>
        <taxon>Rhynocoris</taxon>
    </lineage>
</organism>
<dbReference type="PROSITE" id="PS00233">
    <property type="entry name" value="CHIT_BIND_RR_1"/>
    <property type="match status" value="1"/>
</dbReference>
<feature type="chain" id="PRO_5043945851" evidence="4">
    <location>
        <begin position="18"/>
        <end position="236"/>
    </location>
</feature>
<proteinExistence type="predicted"/>
<accession>A0AAW1DQY8</accession>
<feature type="region of interest" description="Disordered" evidence="3">
    <location>
        <begin position="108"/>
        <end position="135"/>
    </location>
</feature>
<protein>
    <submittedName>
        <fullName evidence="5">Uncharacterized protein</fullName>
    </submittedName>
</protein>
<dbReference type="GO" id="GO:0062129">
    <property type="term" value="C:chitin-based extracellular matrix"/>
    <property type="evidence" value="ECO:0007669"/>
    <property type="project" value="TreeGrafter"/>
</dbReference>
<feature type="region of interest" description="Disordered" evidence="3">
    <location>
        <begin position="211"/>
        <end position="236"/>
    </location>
</feature>
<feature type="signal peptide" evidence="4">
    <location>
        <begin position="1"/>
        <end position="17"/>
    </location>
</feature>
<dbReference type="InterPro" id="IPR050468">
    <property type="entry name" value="Cuticle_Struct_Prot"/>
</dbReference>
<dbReference type="PANTHER" id="PTHR10380">
    <property type="entry name" value="CUTICLE PROTEIN"/>
    <property type="match status" value="1"/>
</dbReference>
<name>A0AAW1DQY8_9HEMI</name>
<evidence type="ECO:0000256" key="3">
    <source>
        <dbReference type="SAM" id="MobiDB-lite"/>
    </source>
</evidence>
<dbReference type="InterPro" id="IPR031311">
    <property type="entry name" value="CHIT_BIND_RR_consensus"/>
</dbReference>
<dbReference type="PANTHER" id="PTHR10380:SF173">
    <property type="entry name" value="CUTICULAR PROTEIN 47EF, ISOFORM C-RELATED"/>
    <property type="match status" value="1"/>
</dbReference>
<comment type="caution">
    <text evidence="5">The sequence shown here is derived from an EMBL/GenBank/DDBJ whole genome shotgun (WGS) entry which is preliminary data.</text>
</comment>
<dbReference type="Pfam" id="PF00379">
    <property type="entry name" value="Chitin_bind_4"/>
    <property type="match status" value="1"/>
</dbReference>
<dbReference type="PRINTS" id="PR00947">
    <property type="entry name" value="CUTICLE"/>
</dbReference>
<sequence length="236" mass="23171">MYSLLLTVALAATCTLAARLDNSYLPPRGTAGAGVGLVGTPFRASGGVRYSGGGGIIGGGSVSAAGRYSGGGAPSAPAGPVIPIISYENNPNQGDGVYSYRYETGNGISAEESGRPSAVSGPEGPGTAAQGSYSYTGPDGVQYTITYTADENGFQAQGAHLPTPPPIPPEILKSLQVIQAANAAGGGAGAYNAGAGAYNAGAGSYTGGAGSSIGGGSAFRRPTQSYSPATGYQYRK</sequence>
<dbReference type="GO" id="GO:0008010">
    <property type="term" value="F:structural constituent of chitin-based larval cuticle"/>
    <property type="evidence" value="ECO:0007669"/>
    <property type="project" value="TreeGrafter"/>
</dbReference>
<dbReference type="InterPro" id="IPR000618">
    <property type="entry name" value="Insect_cuticle"/>
</dbReference>
<evidence type="ECO:0000313" key="6">
    <source>
        <dbReference type="Proteomes" id="UP001461498"/>
    </source>
</evidence>
<evidence type="ECO:0000256" key="4">
    <source>
        <dbReference type="SAM" id="SignalP"/>
    </source>
</evidence>
<dbReference type="AlphaFoldDB" id="A0AAW1DQY8"/>
<keyword evidence="1 2" id="KW-0193">Cuticle</keyword>
<dbReference type="PROSITE" id="PS51155">
    <property type="entry name" value="CHIT_BIND_RR_2"/>
    <property type="match status" value="1"/>
</dbReference>
<reference evidence="5 6" key="1">
    <citation type="submission" date="2022-12" db="EMBL/GenBank/DDBJ databases">
        <title>Chromosome-level genome assembly of true bugs.</title>
        <authorList>
            <person name="Ma L."/>
            <person name="Li H."/>
        </authorList>
    </citation>
    <scope>NUCLEOTIDE SEQUENCE [LARGE SCALE GENOMIC DNA]</scope>
    <source>
        <strain evidence="5">Lab_2022b</strain>
    </source>
</reference>
<evidence type="ECO:0000256" key="1">
    <source>
        <dbReference type="ARBA" id="ARBA00022460"/>
    </source>
</evidence>
<evidence type="ECO:0000313" key="5">
    <source>
        <dbReference type="EMBL" id="KAK9512450.1"/>
    </source>
</evidence>
<keyword evidence="6" id="KW-1185">Reference proteome</keyword>
<evidence type="ECO:0000256" key="2">
    <source>
        <dbReference type="PROSITE-ProRule" id="PRU00497"/>
    </source>
</evidence>
<dbReference type="EMBL" id="JAPXFL010000001">
    <property type="protein sequence ID" value="KAK9512450.1"/>
    <property type="molecule type" value="Genomic_DNA"/>
</dbReference>
<gene>
    <name evidence="5" type="ORF">O3M35_000881</name>
</gene>
<keyword evidence="4" id="KW-0732">Signal</keyword>
<dbReference type="Proteomes" id="UP001461498">
    <property type="component" value="Unassembled WGS sequence"/>
</dbReference>